<keyword evidence="4 6" id="KW-0472">Membrane</keyword>
<dbReference type="Gene3D" id="1.20.1080.10">
    <property type="entry name" value="Glycerol uptake facilitator protein"/>
    <property type="match status" value="1"/>
</dbReference>
<dbReference type="EMBL" id="FNAC01000014">
    <property type="protein sequence ID" value="SDD08726.1"/>
    <property type="molecule type" value="Genomic_DNA"/>
</dbReference>
<feature type="transmembrane region" description="Helical" evidence="6">
    <location>
        <begin position="603"/>
        <end position="626"/>
    </location>
</feature>
<dbReference type="PIRSF" id="PIRSF015380">
    <property type="entry name" value="Site-sp_rcmb"/>
    <property type="match status" value="1"/>
</dbReference>
<proteinExistence type="predicted"/>
<evidence type="ECO:0000256" key="4">
    <source>
        <dbReference type="ARBA" id="ARBA00023136"/>
    </source>
</evidence>
<reference evidence="8" key="1">
    <citation type="submission" date="2016-10" db="EMBL/GenBank/DDBJ databases">
        <authorList>
            <person name="Varghese N."/>
            <person name="Submissions S."/>
        </authorList>
    </citation>
    <scope>NUCLEOTIDE SEQUENCE [LARGE SCALE GENOMIC DNA]</scope>
    <source>
        <strain evidence="8">DSM 23095</strain>
    </source>
</reference>
<accession>A0A1G6RXR0</accession>
<name>A0A1G6RXR0_9BACT</name>
<feature type="transmembrane region" description="Helical" evidence="6">
    <location>
        <begin position="480"/>
        <end position="505"/>
    </location>
</feature>
<dbReference type="Proteomes" id="UP000199060">
    <property type="component" value="Unassembled WGS sequence"/>
</dbReference>
<dbReference type="OrthoDB" id="5688397at2"/>
<evidence type="ECO:0000256" key="2">
    <source>
        <dbReference type="ARBA" id="ARBA00022692"/>
    </source>
</evidence>
<dbReference type="STRING" id="686796.SAMN04488104_101457"/>
<evidence type="ECO:0000256" key="3">
    <source>
        <dbReference type="ARBA" id="ARBA00022989"/>
    </source>
</evidence>
<sequence>MTFPQLVRDVNVLENAGSPIGLVRLVDRIRPPKKKPELAEEKLAVLLAEIRQFPEAKRDFIKYLKSFICSRQSVQLFTDSGMPTGKGFFTEAFDRINSWFLPRLYGETDHTATFNEIFHETWDHKWVQLISREAWVTLFLEFEFEEFERLDLDARMTTHLLNSILVVSQRVAAMGLEPEILAKLPELEEFDSPFVVQNKEIFSYLDAYQNSKDFDRSDQNADYKQILVMLSQCVDYVNLIRKNKRRFGADISLTYLLNRINQNINRLRTLMRLAVKIKGAAPFESEIELLKALVYSENKKNSLQDHFDTNVRLLAFQVTEHAGRTGEHYIANTGSEWMKMLYKAMGGGLIVGFLSIFKVFIYYMKASPFGEAFLYSMNYSLGFIGIHVSHSTLATKQPAMTASKLAAALDEVTKPKDKAIENLAEVILRLSRSQFIAFVGNVFAAFPVAFLLAYGYHWYYGEHVAGSDKAIALINELHPFNSYAIFHAGIAGVFLFLSGLISGYYDNKSVYNKIPQRIQQHKLLVKIFGKTRMVNFGNYIDQNLGSLAGNFFLGIFLGSTGTIGYILGLPLDIRHITFSSGNFGLAVASIGHKLNDYQVFMSILGIILIGLMNFLVSFSLAIFVAIKSRGVNFKETRKLIRTILVWFVYRPSEFFFPPRVSKLKKKPENELLDKDENDQQNSSDESEKVRPTKD</sequence>
<keyword evidence="8" id="KW-1185">Reference proteome</keyword>
<feature type="transmembrane region" description="Helical" evidence="6">
    <location>
        <begin position="435"/>
        <end position="460"/>
    </location>
</feature>
<comment type="subcellular location">
    <subcellularLocation>
        <location evidence="1">Membrane</location>
        <topology evidence="1">Multi-pass membrane protein</topology>
    </subcellularLocation>
</comment>
<keyword evidence="3 6" id="KW-1133">Transmembrane helix</keyword>
<gene>
    <name evidence="7" type="ORF">SAMN04488104_101457</name>
</gene>
<keyword evidence="2 6" id="KW-0812">Transmembrane</keyword>
<evidence type="ECO:0000313" key="7">
    <source>
        <dbReference type="EMBL" id="SDD08726.1"/>
    </source>
</evidence>
<evidence type="ECO:0000313" key="8">
    <source>
        <dbReference type="Proteomes" id="UP000199060"/>
    </source>
</evidence>
<dbReference type="InterPro" id="IPR011385">
    <property type="entry name" value="Site-sp_rcmbase"/>
</dbReference>
<dbReference type="AlphaFoldDB" id="A0A1G6RXR0"/>
<feature type="transmembrane region" description="Helical" evidence="6">
    <location>
        <begin position="376"/>
        <end position="395"/>
    </location>
</feature>
<evidence type="ECO:0000256" key="6">
    <source>
        <dbReference type="SAM" id="Phobius"/>
    </source>
</evidence>
<organism evidence="7 8">
    <name type="scientific">Algoriphagus faecimaris</name>
    <dbReference type="NCBI Taxonomy" id="686796"/>
    <lineage>
        <taxon>Bacteria</taxon>
        <taxon>Pseudomonadati</taxon>
        <taxon>Bacteroidota</taxon>
        <taxon>Cytophagia</taxon>
        <taxon>Cytophagales</taxon>
        <taxon>Cyclobacteriaceae</taxon>
        <taxon>Algoriphagus</taxon>
    </lineage>
</organism>
<dbReference type="InterPro" id="IPR023271">
    <property type="entry name" value="Aquaporin-like"/>
</dbReference>
<dbReference type="GO" id="GO:0016020">
    <property type="term" value="C:membrane"/>
    <property type="evidence" value="ECO:0007669"/>
    <property type="project" value="UniProtKB-SubCell"/>
</dbReference>
<dbReference type="Pfam" id="PF10136">
    <property type="entry name" value="SpecificRecomb"/>
    <property type="match status" value="1"/>
</dbReference>
<evidence type="ECO:0000256" key="1">
    <source>
        <dbReference type="ARBA" id="ARBA00004141"/>
    </source>
</evidence>
<dbReference type="RefSeq" id="WP_087938969.1">
    <property type="nucleotide sequence ID" value="NZ_FNAC01000014.1"/>
</dbReference>
<evidence type="ECO:0000256" key="5">
    <source>
        <dbReference type="SAM" id="MobiDB-lite"/>
    </source>
</evidence>
<feature type="transmembrane region" description="Helical" evidence="6">
    <location>
        <begin position="547"/>
        <end position="567"/>
    </location>
</feature>
<feature type="compositionally biased region" description="Basic and acidic residues" evidence="5">
    <location>
        <begin position="685"/>
        <end position="694"/>
    </location>
</feature>
<feature type="region of interest" description="Disordered" evidence="5">
    <location>
        <begin position="667"/>
        <end position="694"/>
    </location>
</feature>
<protein>
    <submittedName>
        <fullName evidence="7">Site-specific recombinase</fullName>
    </submittedName>
</protein>
<feature type="transmembrane region" description="Helical" evidence="6">
    <location>
        <begin position="344"/>
        <end position="364"/>
    </location>
</feature>